<keyword evidence="2" id="KW-1133">Transmembrane helix</keyword>
<keyword evidence="2" id="KW-0812">Transmembrane</keyword>
<evidence type="ECO:0000256" key="2">
    <source>
        <dbReference type="SAM" id="Phobius"/>
    </source>
</evidence>
<dbReference type="AlphaFoldDB" id="A0A1G2RIR7"/>
<evidence type="ECO:0000256" key="1">
    <source>
        <dbReference type="SAM" id="MobiDB-lite"/>
    </source>
</evidence>
<sequence length="83" mass="8626">MVDYGNYGGGGDHQGSSDTPSSPIRSSKLKIHMPGGLVGVGVFFLMLILGVIVLANGGNAWLLALSIPLGIVTAVVFDRWNTV</sequence>
<comment type="caution">
    <text evidence="3">The sequence shown here is derived from an EMBL/GenBank/DDBJ whole genome shotgun (WGS) entry which is preliminary data.</text>
</comment>
<organism evidence="3 4">
    <name type="scientific">Candidatus Wildermuthbacteria bacterium RIFCSPLOWO2_01_FULL_48_16</name>
    <dbReference type="NCBI Taxonomy" id="1802461"/>
    <lineage>
        <taxon>Bacteria</taxon>
        <taxon>Candidatus Wildermuthiibacteriota</taxon>
    </lineage>
</organism>
<keyword evidence="2" id="KW-0472">Membrane</keyword>
<dbReference type="EMBL" id="MHUG01000024">
    <property type="protein sequence ID" value="OHA72745.1"/>
    <property type="molecule type" value="Genomic_DNA"/>
</dbReference>
<feature type="transmembrane region" description="Helical" evidence="2">
    <location>
        <begin position="35"/>
        <end position="54"/>
    </location>
</feature>
<protein>
    <submittedName>
        <fullName evidence="3">Uncharacterized protein</fullName>
    </submittedName>
</protein>
<evidence type="ECO:0000313" key="4">
    <source>
        <dbReference type="Proteomes" id="UP000176917"/>
    </source>
</evidence>
<accession>A0A1G2RIR7</accession>
<feature type="transmembrane region" description="Helical" evidence="2">
    <location>
        <begin position="60"/>
        <end position="77"/>
    </location>
</feature>
<proteinExistence type="predicted"/>
<name>A0A1G2RIR7_9BACT</name>
<gene>
    <name evidence="3" type="ORF">A3B24_00715</name>
</gene>
<reference evidence="3 4" key="1">
    <citation type="journal article" date="2016" name="Nat. Commun.">
        <title>Thousands of microbial genomes shed light on interconnected biogeochemical processes in an aquifer system.</title>
        <authorList>
            <person name="Anantharaman K."/>
            <person name="Brown C.T."/>
            <person name="Hug L.A."/>
            <person name="Sharon I."/>
            <person name="Castelle C.J."/>
            <person name="Probst A.J."/>
            <person name="Thomas B.C."/>
            <person name="Singh A."/>
            <person name="Wilkins M.J."/>
            <person name="Karaoz U."/>
            <person name="Brodie E.L."/>
            <person name="Williams K.H."/>
            <person name="Hubbard S.S."/>
            <person name="Banfield J.F."/>
        </authorList>
    </citation>
    <scope>NUCLEOTIDE SEQUENCE [LARGE SCALE GENOMIC DNA]</scope>
</reference>
<dbReference type="Proteomes" id="UP000176917">
    <property type="component" value="Unassembled WGS sequence"/>
</dbReference>
<feature type="compositionally biased region" description="Low complexity" evidence="1">
    <location>
        <begin position="16"/>
        <end position="26"/>
    </location>
</feature>
<feature type="region of interest" description="Disordered" evidence="1">
    <location>
        <begin position="1"/>
        <end position="27"/>
    </location>
</feature>
<evidence type="ECO:0000313" key="3">
    <source>
        <dbReference type="EMBL" id="OHA72745.1"/>
    </source>
</evidence>
<feature type="compositionally biased region" description="Gly residues" evidence="1">
    <location>
        <begin position="1"/>
        <end position="13"/>
    </location>
</feature>